<dbReference type="AlphaFoldDB" id="A0A812WUF0"/>
<feature type="non-terminal residue" evidence="2">
    <location>
        <position position="101"/>
    </location>
</feature>
<feature type="non-terminal residue" evidence="2">
    <location>
        <position position="1"/>
    </location>
</feature>
<evidence type="ECO:0000256" key="1">
    <source>
        <dbReference type="SAM" id="MobiDB-lite"/>
    </source>
</evidence>
<proteinExistence type="predicted"/>
<gene>
    <name evidence="2" type="ORF">SPIL2461_LOCUS19305</name>
</gene>
<comment type="caution">
    <text evidence="2">The sequence shown here is derived from an EMBL/GenBank/DDBJ whole genome shotgun (WGS) entry which is preliminary data.</text>
</comment>
<evidence type="ECO:0000313" key="3">
    <source>
        <dbReference type="Proteomes" id="UP000649617"/>
    </source>
</evidence>
<accession>A0A812WUF0</accession>
<reference evidence="2" key="1">
    <citation type="submission" date="2021-02" db="EMBL/GenBank/DDBJ databases">
        <authorList>
            <person name="Dougan E. K."/>
            <person name="Rhodes N."/>
            <person name="Thang M."/>
            <person name="Chan C."/>
        </authorList>
    </citation>
    <scope>NUCLEOTIDE SEQUENCE</scope>
</reference>
<sequence>AWAIKKVARVLDEDAHESTLRDLEAAVVQAAHGAMKLQLTLQPGWREGTLANGLRIFQQNDPQSTWIMPVSLPATEECAPEESTSPDLVEPSRAASSTRQN</sequence>
<evidence type="ECO:0000313" key="2">
    <source>
        <dbReference type="EMBL" id="CAE7689577.1"/>
    </source>
</evidence>
<dbReference type="EMBL" id="CAJNIZ010044451">
    <property type="protein sequence ID" value="CAE7689577.1"/>
    <property type="molecule type" value="Genomic_DNA"/>
</dbReference>
<dbReference type="Proteomes" id="UP000649617">
    <property type="component" value="Unassembled WGS sequence"/>
</dbReference>
<organism evidence="2 3">
    <name type="scientific">Symbiodinium pilosum</name>
    <name type="common">Dinoflagellate</name>
    <dbReference type="NCBI Taxonomy" id="2952"/>
    <lineage>
        <taxon>Eukaryota</taxon>
        <taxon>Sar</taxon>
        <taxon>Alveolata</taxon>
        <taxon>Dinophyceae</taxon>
        <taxon>Suessiales</taxon>
        <taxon>Symbiodiniaceae</taxon>
        <taxon>Symbiodinium</taxon>
    </lineage>
</organism>
<keyword evidence="3" id="KW-1185">Reference proteome</keyword>
<feature type="region of interest" description="Disordered" evidence="1">
    <location>
        <begin position="74"/>
        <end position="101"/>
    </location>
</feature>
<name>A0A812WUF0_SYMPI</name>
<protein>
    <submittedName>
        <fullName evidence="2">Uncharacterized protein</fullName>
    </submittedName>
</protein>